<protein>
    <recommendedName>
        <fullName evidence="3">ATP-dependent DNA helicase</fullName>
    </recommendedName>
</protein>
<reference evidence="1 2" key="1">
    <citation type="submission" date="2014-04" db="EMBL/GenBank/DDBJ databases">
        <authorList>
            <consortium name="DOE Joint Genome Institute"/>
            <person name="Kuo A."/>
            <person name="Kohler A."/>
            <person name="Nagy L.G."/>
            <person name="Floudas D."/>
            <person name="Copeland A."/>
            <person name="Barry K.W."/>
            <person name="Cichocki N."/>
            <person name="Veneault-Fourrey C."/>
            <person name="LaButti K."/>
            <person name="Lindquist E.A."/>
            <person name="Lipzen A."/>
            <person name="Lundell T."/>
            <person name="Morin E."/>
            <person name="Murat C."/>
            <person name="Sun H."/>
            <person name="Tunlid A."/>
            <person name="Henrissat B."/>
            <person name="Grigoriev I.V."/>
            <person name="Hibbett D.S."/>
            <person name="Martin F."/>
            <person name="Nordberg H.P."/>
            <person name="Cantor M.N."/>
            <person name="Hua S.X."/>
        </authorList>
    </citation>
    <scope>NUCLEOTIDE SEQUENCE [LARGE SCALE GENOMIC DNA]</scope>
    <source>
        <strain evidence="1 2">Foug A</strain>
    </source>
</reference>
<evidence type="ECO:0000313" key="2">
    <source>
        <dbReference type="Proteomes" id="UP000053989"/>
    </source>
</evidence>
<dbReference type="OrthoDB" id="432234at2759"/>
<organism evidence="1 2">
    <name type="scientific">Scleroderma citrinum Foug A</name>
    <dbReference type="NCBI Taxonomy" id="1036808"/>
    <lineage>
        <taxon>Eukaryota</taxon>
        <taxon>Fungi</taxon>
        <taxon>Dikarya</taxon>
        <taxon>Basidiomycota</taxon>
        <taxon>Agaricomycotina</taxon>
        <taxon>Agaricomycetes</taxon>
        <taxon>Agaricomycetidae</taxon>
        <taxon>Boletales</taxon>
        <taxon>Sclerodermatineae</taxon>
        <taxon>Sclerodermataceae</taxon>
        <taxon>Scleroderma</taxon>
    </lineage>
</organism>
<accession>A0A0C3EAW8</accession>
<dbReference type="SUPFAM" id="SSF52540">
    <property type="entry name" value="P-loop containing nucleoside triphosphate hydrolases"/>
    <property type="match status" value="1"/>
</dbReference>
<reference evidence="2" key="2">
    <citation type="submission" date="2015-01" db="EMBL/GenBank/DDBJ databases">
        <title>Evolutionary Origins and Diversification of the Mycorrhizal Mutualists.</title>
        <authorList>
            <consortium name="DOE Joint Genome Institute"/>
            <consortium name="Mycorrhizal Genomics Consortium"/>
            <person name="Kohler A."/>
            <person name="Kuo A."/>
            <person name="Nagy L.G."/>
            <person name="Floudas D."/>
            <person name="Copeland A."/>
            <person name="Barry K.W."/>
            <person name="Cichocki N."/>
            <person name="Veneault-Fourrey C."/>
            <person name="LaButti K."/>
            <person name="Lindquist E.A."/>
            <person name="Lipzen A."/>
            <person name="Lundell T."/>
            <person name="Morin E."/>
            <person name="Murat C."/>
            <person name="Riley R."/>
            <person name="Ohm R."/>
            <person name="Sun H."/>
            <person name="Tunlid A."/>
            <person name="Henrissat B."/>
            <person name="Grigoriev I.V."/>
            <person name="Hibbett D.S."/>
            <person name="Martin F."/>
        </authorList>
    </citation>
    <scope>NUCLEOTIDE SEQUENCE [LARGE SCALE GENOMIC DNA]</scope>
    <source>
        <strain evidence="2">Foug A</strain>
    </source>
</reference>
<dbReference type="EMBL" id="KN822005">
    <property type="protein sequence ID" value="KIM69875.1"/>
    <property type="molecule type" value="Genomic_DNA"/>
</dbReference>
<dbReference type="InterPro" id="IPR027417">
    <property type="entry name" value="P-loop_NTPase"/>
</dbReference>
<dbReference type="InParanoid" id="A0A0C3EAW8"/>
<dbReference type="Pfam" id="PF13245">
    <property type="entry name" value="AAA_19"/>
    <property type="match status" value="1"/>
</dbReference>
<keyword evidence="2" id="KW-1185">Reference proteome</keyword>
<evidence type="ECO:0008006" key="3">
    <source>
        <dbReference type="Google" id="ProtNLM"/>
    </source>
</evidence>
<dbReference type="STRING" id="1036808.A0A0C3EAW8"/>
<sequence>LCMFMTGPGGTGKTHVVHAVKTVMDHYNCAHIIHFLAPTGSAANLIDGMTIH</sequence>
<dbReference type="AlphaFoldDB" id="A0A0C3EAW8"/>
<proteinExistence type="predicted"/>
<dbReference type="Gene3D" id="3.40.50.300">
    <property type="entry name" value="P-loop containing nucleotide triphosphate hydrolases"/>
    <property type="match status" value="1"/>
</dbReference>
<dbReference type="Proteomes" id="UP000053989">
    <property type="component" value="Unassembled WGS sequence"/>
</dbReference>
<feature type="non-terminal residue" evidence="1">
    <location>
        <position position="52"/>
    </location>
</feature>
<feature type="non-terminal residue" evidence="1">
    <location>
        <position position="1"/>
    </location>
</feature>
<gene>
    <name evidence="1" type="ORF">SCLCIDRAFT_92849</name>
</gene>
<evidence type="ECO:0000313" key="1">
    <source>
        <dbReference type="EMBL" id="KIM69875.1"/>
    </source>
</evidence>
<name>A0A0C3EAW8_9AGAM</name>
<dbReference type="HOGENOM" id="CLU_161528_1_0_1"/>